<dbReference type="PANTHER" id="PTHR43523">
    <property type="entry name" value="GLUCOSE-1-PHOSPHATE ADENYLYLTRANSFERASE-RELATED"/>
    <property type="match status" value="1"/>
</dbReference>
<evidence type="ECO:0000256" key="4">
    <source>
        <dbReference type="ARBA" id="ARBA00022695"/>
    </source>
</evidence>
<keyword evidence="3 10" id="KW-0808">Transferase</keyword>
<dbReference type="InterPro" id="IPR005835">
    <property type="entry name" value="NTP_transferase_dom"/>
</dbReference>
<keyword evidence="5" id="KW-0547">Nucleotide-binding</keyword>
<dbReference type="InterPro" id="IPR005836">
    <property type="entry name" value="ADP_Glu_pyroP_CS"/>
</dbReference>
<sequence>MVHKVVSIVLGGGRGTRLFPLTQQRSKPAVPIAGKYRLVDIPISNCLNSGYNKIFVLTQFNSASLNKHIKNSYNFSIFSKGFVDILAAEQTMEGDRWFEGTADAVRRTQKNLHNVDYEYVLILSGDQLYQMDYSALVDFHVENGGDVTIATIPVNAKDATGFGILKADESNEITAFTEKPNKEEVLKWASEVSEEMDKHGRHYLASMGIYVFSKGVLRNLLIDNPGMDFGKEIIPDAIGNLKVLSYQFDGYWTDIGTIKSFFDANIGLTDDIPDFNLFDETVYTRARMLPPSKISGTTLNNTIVADGCILNGDKLERSVIGIRSRIGKGTVIKSTYMMGTDYYEQLEDVLELGNTQKPPPVGVGERCYIENAILDKNCRIGNDVRIKGGAHLEDGDFKTHTIQDGIVVVKKDAVIPNGVTIGC</sequence>
<dbReference type="CDD" id="cd02508">
    <property type="entry name" value="ADP_Glucose_PP"/>
    <property type="match status" value="1"/>
</dbReference>
<keyword evidence="4 10" id="KW-0548">Nucleotidyltransferase</keyword>
<dbReference type="PANTHER" id="PTHR43523:SF12">
    <property type="entry name" value="GLUCOSE-1-PHOSPHATE ADENYLYLTRANSFERASE LARGE SUBUNIT 1, CHLOROPLASTIC-RELATED"/>
    <property type="match status" value="1"/>
</dbReference>
<dbReference type="EC" id="2.7.7.27" evidence="8"/>
<keyword evidence="11" id="KW-1185">Reference proteome</keyword>
<dbReference type="SUPFAM" id="SSF51161">
    <property type="entry name" value="Trimeric LpxA-like enzymes"/>
    <property type="match status" value="1"/>
</dbReference>
<dbReference type="Proteomes" id="UP001597545">
    <property type="component" value="Unassembled WGS sequence"/>
</dbReference>
<evidence type="ECO:0000313" key="11">
    <source>
        <dbReference type="Proteomes" id="UP001597545"/>
    </source>
</evidence>
<dbReference type="NCBIfam" id="TIGR02091">
    <property type="entry name" value="glgC"/>
    <property type="match status" value="1"/>
</dbReference>
<dbReference type="PROSITE" id="PS00809">
    <property type="entry name" value="ADP_GLC_PYROPHOSPH_2"/>
    <property type="match status" value="1"/>
</dbReference>
<evidence type="ECO:0000256" key="8">
    <source>
        <dbReference type="NCBIfam" id="TIGR02091"/>
    </source>
</evidence>
<evidence type="ECO:0000256" key="7">
    <source>
        <dbReference type="ARBA" id="ARBA00023277"/>
    </source>
</evidence>
<evidence type="ECO:0000256" key="1">
    <source>
        <dbReference type="ARBA" id="ARBA00010443"/>
    </source>
</evidence>
<dbReference type="SUPFAM" id="SSF53448">
    <property type="entry name" value="Nucleotide-diphospho-sugar transferases"/>
    <property type="match status" value="1"/>
</dbReference>
<dbReference type="Gene3D" id="3.90.550.10">
    <property type="entry name" value="Spore Coat Polysaccharide Biosynthesis Protein SpsA, Chain A"/>
    <property type="match status" value="1"/>
</dbReference>
<dbReference type="Gene3D" id="2.160.10.10">
    <property type="entry name" value="Hexapeptide repeat proteins"/>
    <property type="match status" value="1"/>
</dbReference>
<dbReference type="GO" id="GO:0008878">
    <property type="term" value="F:glucose-1-phosphate adenylyltransferase activity"/>
    <property type="evidence" value="ECO:0007669"/>
    <property type="project" value="UniProtKB-EC"/>
</dbReference>
<comment type="similarity">
    <text evidence="1">Belongs to the bacterial/plant glucose-1-phosphate adenylyltransferase family.</text>
</comment>
<evidence type="ECO:0000313" key="10">
    <source>
        <dbReference type="EMBL" id="MFD2546248.1"/>
    </source>
</evidence>
<gene>
    <name evidence="10" type="ORF">ACFSR5_01170</name>
</gene>
<evidence type="ECO:0000256" key="6">
    <source>
        <dbReference type="ARBA" id="ARBA00022840"/>
    </source>
</evidence>
<dbReference type="EMBL" id="JBHULR010000001">
    <property type="protein sequence ID" value="MFD2546248.1"/>
    <property type="molecule type" value="Genomic_DNA"/>
</dbReference>
<dbReference type="NCBIfam" id="NF002772">
    <property type="entry name" value="PRK02862.1"/>
    <property type="match status" value="1"/>
</dbReference>
<name>A0ABW5KCW6_9SPHI</name>
<feature type="domain" description="Nucleotidyl transferase" evidence="9">
    <location>
        <begin position="7"/>
        <end position="268"/>
    </location>
</feature>
<accession>A0ABW5KCW6</accession>
<comment type="caution">
    <text evidence="10">The sequence shown here is derived from an EMBL/GenBank/DDBJ whole genome shotgun (WGS) entry which is preliminary data.</text>
</comment>
<evidence type="ECO:0000256" key="3">
    <source>
        <dbReference type="ARBA" id="ARBA00022679"/>
    </source>
</evidence>
<dbReference type="RefSeq" id="WP_380899853.1">
    <property type="nucleotide sequence ID" value="NZ_JBHUEG010000002.1"/>
</dbReference>
<evidence type="ECO:0000256" key="2">
    <source>
        <dbReference type="ARBA" id="ARBA00022600"/>
    </source>
</evidence>
<keyword evidence="2" id="KW-0321">Glycogen metabolism</keyword>
<dbReference type="CDD" id="cd04651">
    <property type="entry name" value="LbH_G1P_AT_C"/>
    <property type="match status" value="1"/>
</dbReference>
<evidence type="ECO:0000256" key="5">
    <source>
        <dbReference type="ARBA" id="ARBA00022741"/>
    </source>
</evidence>
<dbReference type="InterPro" id="IPR029044">
    <property type="entry name" value="Nucleotide-diphossugar_trans"/>
</dbReference>
<reference evidence="11" key="1">
    <citation type="journal article" date="2019" name="Int. J. Syst. Evol. Microbiol.">
        <title>The Global Catalogue of Microorganisms (GCM) 10K type strain sequencing project: providing services to taxonomists for standard genome sequencing and annotation.</title>
        <authorList>
            <consortium name="The Broad Institute Genomics Platform"/>
            <consortium name="The Broad Institute Genome Sequencing Center for Infectious Disease"/>
            <person name="Wu L."/>
            <person name="Ma J."/>
        </authorList>
    </citation>
    <scope>NUCLEOTIDE SEQUENCE [LARGE SCALE GENOMIC DNA]</scope>
    <source>
        <strain evidence="11">KCTC 42662</strain>
    </source>
</reference>
<dbReference type="Pfam" id="PF25247">
    <property type="entry name" value="LbH_GLGC"/>
    <property type="match status" value="1"/>
</dbReference>
<proteinExistence type="inferred from homology"/>
<keyword evidence="6" id="KW-0067">ATP-binding</keyword>
<evidence type="ECO:0000259" key="9">
    <source>
        <dbReference type="Pfam" id="PF00483"/>
    </source>
</evidence>
<dbReference type="InterPro" id="IPR011004">
    <property type="entry name" value="Trimer_LpxA-like_sf"/>
</dbReference>
<dbReference type="InterPro" id="IPR011831">
    <property type="entry name" value="ADP-Glc_PPase"/>
</dbReference>
<dbReference type="Pfam" id="PF00483">
    <property type="entry name" value="NTP_transferase"/>
    <property type="match status" value="1"/>
</dbReference>
<organism evidence="10 11">
    <name type="scientific">Sphingobacterium suaedae</name>
    <dbReference type="NCBI Taxonomy" id="1686402"/>
    <lineage>
        <taxon>Bacteria</taxon>
        <taxon>Pseudomonadati</taxon>
        <taxon>Bacteroidota</taxon>
        <taxon>Sphingobacteriia</taxon>
        <taxon>Sphingobacteriales</taxon>
        <taxon>Sphingobacteriaceae</taxon>
        <taxon>Sphingobacterium</taxon>
    </lineage>
</organism>
<dbReference type="PROSITE" id="PS00808">
    <property type="entry name" value="ADP_GLC_PYROPHOSPH_1"/>
    <property type="match status" value="1"/>
</dbReference>
<keyword evidence="7" id="KW-0119">Carbohydrate metabolism</keyword>
<protein>
    <recommendedName>
        <fullName evidence="8">Glucose-1-phosphate adenylyltransferase</fullName>
        <ecNumber evidence="8">2.7.7.27</ecNumber>
    </recommendedName>
</protein>